<dbReference type="EMBL" id="HBHP01000640">
    <property type="protein sequence ID" value="CAD9744666.1"/>
    <property type="molecule type" value="Transcribed_RNA"/>
</dbReference>
<evidence type="ECO:0000313" key="1">
    <source>
        <dbReference type="EMBL" id="CAD9744666.1"/>
    </source>
</evidence>
<sequence length="148" mass="16389">MVERSGIEKGRMRFISDWEKEVANEFGVLIVNTSKKGQYKDDKFSQPAILVFNDKFELIFEWKKIQGGDPLGRPNPSVLCPVLITHAKGTPEGETLAVIPDEKLKPLSYQGLSSVPRVICGDVAPYLLPISAIAVGVLYQLGKTLQLF</sequence>
<accession>A0A7S2TG30</accession>
<protein>
    <submittedName>
        <fullName evidence="1">Uncharacterized protein</fullName>
    </submittedName>
</protein>
<proteinExistence type="predicted"/>
<dbReference type="AlphaFoldDB" id="A0A7S2TG30"/>
<reference evidence="1" key="1">
    <citation type="submission" date="2021-01" db="EMBL/GenBank/DDBJ databases">
        <authorList>
            <person name="Corre E."/>
            <person name="Pelletier E."/>
            <person name="Niang G."/>
            <person name="Scheremetjew M."/>
            <person name="Finn R."/>
            <person name="Kale V."/>
            <person name="Holt S."/>
            <person name="Cochrane G."/>
            <person name="Meng A."/>
            <person name="Brown T."/>
            <person name="Cohen L."/>
        </authorList>
    </citation>
    <scope>NUCLEOTIDE SEQUENCE</scope>
    <source>
        <strain evidence="1">CCMP622</strain>
    </source>
</reference>
<name>A0A7S2TG30_9EUKA</name>
<organism evidence="1">
    <name type="scientific">Lotharella oceanica</name>
    <dbReference type="NCBI Taxonomy" id="641309"/>
    <lineage>
        <taxon>Eukaryota</taxon>
        <taxon>Sar</taxon>
        <taxon>Rhizaria</taxon>
        <taxon>Cercozoa</taxon>
        <taxon>Chlorarachniophyceae</taxon>
        <taxon>Lotharella</taxon>
    </lineage>
</organism>
<gene>
    <name evidence="1" type="ORF">LSP00402_LOCUS436</name>
</gene>